<keyword evidence="6" id="KW-0449">Lipoprotein</keyword>
<name>A0AAC8Q220_9BACT</name>
<feature type="domain" description="Outer membrane lipoprotein BamD-like" evidence="4">
    <location>
        <begin position="118"/>
        <end position="235"/>
    </location>
</feature>
<dbReference type="SUPFAM" id="SSF48452">
    <property type="entry name" value="TPR-like"/>
    <property type="match status" value="1"/>
</dbReference>
<proteinExistence type="predicted"/>
<dbReference type="Pfam" id="PF13525">
    <property type="entry name" value="YfiO"/>
    <property type="match status" value="1"/>
</dbReference>
<sequence>MRRVMLALALALAPGCSRDGATDHMQRARDAIFEKRPDEALVEYRKALDSLRMDESAQAQVLKARALKGAADVYWLELRKVKEAVSVYKELITQCPESPEALEGRVVLAELLRVHFRDLRGAIDQLTAALARNPPQSAELHYQVAKLYFELQDYQQCVLESRKLVERFATSAFVDDAIYLQAQALHMQALKSEPGSPEIPRFRQEASRTYADLITRFPDSELAPHAVFETGKLKAEAGDNEKAIETWVQALKNHPEPATVQDAIARARRRIAATTPEEVGSRTTAFERNRPPPRNSIEAVGGSADERDHGD</sequence>
<dbReference type="Proteomes" id="UP000035579">
    <property type="component" value="Chromosome"/>
</dbReference>
<dbReference type="InterPro" id="IPR039565">
    <property type="entry name" value="BamD-like"/>
</dbReference>
<dbReference type="EMBL" id="CP011509">
    <property type="protein sequence ID" value="AKI99559.1"/>
    <property type="molecule type" value="Genomic_DNA"/>
</dbReference>
<reference evidence="5 7" key="1">
    <citation type="submission" date="2015-05" db="EMBL/GenBank/DDBJ databases">
        <title>Genome assembly of Archangium gephyra DSM 2261.</title>
        <authorList>
            <person name="Sharma G."/>
            <person name="Subramanian S."/>
        </authorList>
    </citation>
    <scope>NUCLEOTIDE SEQUENCE [LARGE SCALE GENOMIC DNA]</scope>
    <source>
        <strain evidence="5 7">DSM 2261</strain>
    </source>
</reference>
<feature type="region of interest" description="Disordered" evidence="3">
    <location>
        <begin position="272"/>
        <end position="311"/>
    </location>
</feature>
<dbReference type="PROSITE" id="PS50005">
    <property type="entry name" value="TPR"/>
    <property type="match status" value="1"/>
</dbReference>
<dbReference type="Gene3D" id="1.25.40.10">
    <property type="entry name" value="Tetratricopeptide repeat domain"/>
    <property type="match status" value="2"/>
</dbReference>
<evidence type="ECO:0000256" key="3">
    <source>
        <dbReference type="SAM" id="MobiDB-lite"/>
    </source>
</evidence>
<evidence type="ECO:0000256" key="1">
    <source>
        <dbReference type="ARBA" id="ARBA00022729"/>
    </source>
</evidence>
<dbReference type="RefSeq" id="WP_047854630.1">
    <property type="nucleotide sequence ID" value="NZ_CP011509.1"/>
</dbReference>
<evidence type="ECO:0000313" key="7">
    <source>
        <dbReference type="Proteomes" id="UP000035579"/>
    </source>
</evidence>
<dbReference type="Proteomes" id="UP000256345">
    <property type="component" value="Unassembled WGS sequence"/>
</dbReference>
<accession>A0AAC8Q220</accession>
<reference evidence="6 8" key="2">
    <citation type="submission" date="2018-08" db="EMBL/GenBank/DDBJ databases">
        <title>Genomic Encyclopedia of Archaeal and Bacterial Type Strains, Phase II (KMG-II): from individual species to whole genera.</title>
        <authorList>
            <person name="Goeker M."/>
        </authorList>
    </citation>
    <scope>NUCLEOTIDE SEQUENCE [LARGE SCALE GENOMIC DNA]</scope>
    <source>
        <strain evidence="6 8">DSM 2261</strain>
    </source>
</reference>
<evidence type="ECO:0000313" key="6">
    <source>
        <dbReference type="EMBL" id="REG27903.1"/>
    </source>
</evidence>
<feature type="repeat" description="TPR" evidence="2">
    <location>
        <begin position="224"/>
        <end position="257"/>
    </location>
</feature>
<dbReference type="AlphaFoldDB" id="A0AAC8Q220"/>
<evidence type="ECO:0000313" key="8">
    <source>
        <dbReference type="Proteomes" id="UP000256345"/>
    </source>
</evidence>
<organism evidence="5 7">
    <name type="scientific">Archangium gephyra</name>
    <dbReference type="NCBI Taxonomy" id="48"/>
    <lineage>
        <taxon>Bacteria</taxon>
        <taxon>Pseudomonadati</taxon>
        <taxon>Myxococcota</taxon>
        <taxon>Myxococcia</taxon>
        <taxon>Myxococcales</taxon>
        <taxon>Cystobacterineae</taxon>
        <taxon>Archangiaceae</taxon>
        <taxon>Archangium</taxon>
    </lineage>
</organism>
<dbReference type="InterPro" id="IPR011990">
    <property type="entry name" value="TPR-like_helical_dom_sf"/>
</dbReference>
<keyword evidence="1" id="KW-0732">Signal</keyword>
<evidence type="ECO:0000259" key="4">
    <source>
        <dbReference type="Pfam" id="PF13525"/>
    </source>
</evidence>
<evidence type="ECO:0000313" key="5">
    <source>
        <dbReference type="EMBL" id="AKI99559.1"/>
    </source>
</evidence>
<gene>
    <name evidence="5" type="ORF">AA314_01186</name>
    <name evidence="6" type="ORF">ATI61_109244</name>
</gene>
<keyword evidence="8" id="KW-1185">Reference proteome</keyword>
<dbReference type="KEGG" id="age:AA314_01186"/>
<dbReference type="EMBL" id="QUMU01000009">
    <property type="protein sequence ID" value="REG27903.1"/>
    <property type="molecule type" value="Genomic_DNA"/>
</dbReference>
<protein>
    <submittedName>
        <fullName evidence="6">Outer membrane lipoprotein YfiO</fullName>
    </submittedName>
    <submittedName>
        <fullName evidence="5">Tetratricopeptide repeat domain protein</fullName>
    </submittedName>
</protein>
<dbReference type="InterPro" id="IPR019734">
    <property type="entry name" value="TPR_rpt"/>
</dbReference>
<keyword evidence="2" id="KW-0802">TPR repeat</keyword>
<evidence type="ECO:0000256" key="2">
    <source>
        <dbReference type="PROSITE-ProRule" id="PRU00339"/>
    </source>
</evidence>